<comment type="caution">
    <text evidence="6">The sequence shown here is derived from an EMBL/GenBank/DDBJ whole genome shotgun (WGS) entry which is preliminary data.</text>
</comment>
<feature type="domain" description="HTH iclR-type" evidence="4">
    <location>
        <begin position="29"/>
        <end position="89"/>
    </location>
</feature>
<dbReference type="PANTHER" id="PTHR30136:SF34">
    <property type="entry name" value="TRANSCRIPTIONAL REGULATOR"/>
    <property type="match status" value="1"/>
</dbReference>
<dbReference type="InterPro" id="IPR005471">
    <property type="entry name" value="Tscrpt_reg_IclR_N"/>
</dbReference>
<dbReference type="GO" id="GO:0003677">
    <property type="term" value="F:DNA binding"/>
    <property type="evidence" value="ECO:0007669"/>
    <property type="project" value="UniProtKB-KW"/>
</dbReference>
<protein>
    <submittedName>
        <fullName evidence="6">IclR family transcriptional regulator</fullName>
    </submittedName>
</protein>
<dbReference type="PANTHER" id="PTHR30136">
    <property type="entry name" value="HELIX-TURN-HELIX TRANSCRIPTIONAL REGULATOR, ICLR FAMILY"/>
    <property type="match status" value="1"/>
</dbReference>
<evidence type="ECO:0000313" key="6">
    <source>
        <dbReference type="EMBL" id="RZS78101.1"/>
    </source>
</evidence>
<keyword evidence="3" id="KW-0804">Transcription</keyword>
<dbReference type="RefSeq" id="WP_130360608.1">
    <property type="nucleotide sequence ID" value="NZ_SGXC01000003.1"/>
</dbReference>
<evidence type="ECO:0000256" key="1">
    <source>
        <dbReference type="ARBA" id="ARBA00023015"/>
    </source>
</evidence>
<evidence type="ECO:0000313" key="7">
    <source>
        <dbReference type="Proteomes" id="UP000292445"/>
    </source>
</evidence>
<dbReference type="EMBL" id="SGXC01000003">
    <property type="protein sequence ID" value="RZS78101.1"/>
    <property type="molecule type" value="Genomic_DNA"/>
</dbReference>
<dbReference type="InterPro" id="IPR050707">
    <property type="entry name" value="HTH_MetabolicPath_Reg"/>
</dbReference>
<dbReference type="InterPro" id="IPR036390">
    <property type="entry name" value="WH_DNA-bd_sf"/>
</dbReference>
<name>A0A4Q7N8B1_9BURK</name>
<dbReference type="InterPro" id="IPR036388">
    <property type="entry name" value="WH-like_DNA-bd_sf"/>
</dbReference>
<keyword evidence="7" id="KW-1185">Reference proteome</keyword>
<dbReference type="SUPFAM" id="SSF46785">
    <property type="entry name" value="Winged helix' DNA-binding domain"/>
    <property type="match status" value="1"/>
</dbReference>
<organism evidence="6 7">
    <name type="scientific">Pigmentiphaga kullae</name>
    <dbReference type="NCBI Taxonomy" id="151784"/>
    <lineage>
        <taxon>Bacteria</taxon>
        <taxon>Pseudomonadati</taxon>
        <taxon>Pseudomonadota</taxon>
        <taxon>Betaproteobacteria</taxon>
        <taxon>Burkholderiales</taxon>
        <taxon>Alcaligenaceae</taxon>
        <taxon>Pigmentiphaga</taxon>
    </lineage>
</organism>
<keyword evidence="1" id="KW-0805">Transcription regulation</keyword>
<dbReference type="Pfam" id="PF01614">
    <property type="entry name" value="IclR_C"/>
    <property type="match status" value="1"/>
</dbReference>
<dbReference type="InterPro" id="IPR029016">
    <property type="entry name" value="GAF-like_dom_sf"/>
</dbReference>
<dbReference type="Proteomes" id="UP000292445">
    <property type="component" value="Unassembled WGS sequence"/>
</dbReference>
<dbReference type="Gene3D" id="3.30.450.40">
    <property type="match status" value="1"/>
</dbReference>
<evidence type="ECO:0000259" key="4">
    <source>
        <dbReference type="PROSITE" id="PS51077"/>
    </source>
</evidence>
<dbReference type="InterPro" id="IPR014757">
    <property type="entry name" value="Tscrpt_reg_IclR_C"/>
</dbReference>
<evidence type="ECO:0000256" key="3">
    <source>
        <dbReference type="ARBA" id="ARBA00023163"/>
    </source>
</evidence>
<evidence type="ECO:0000256" key="2">
    <source>
        <dbReference type="ARBA" id="ARBA00023125"/>
    </source>
</evidence>
<dbReference type="OrthoDB" id="9807558at2"/>
<feature type="domain" description="IclR-ED" evidence="5">
    <location>
        <begin position="90"/>
        <end position="274"/>
    </location>
</feature>
<dbReference type="GO" id="GO:0003700">
    <property type="term" value="F:DNA-binding transcription factor activity"/>
    <property type="evidence" value="ECO:0007669"/>
    <property type="project" value="TreeGrafter"/>
</dbReference>
<dbReference type="AlphaFoldDB" id="A0A4Q7N8B1"/>
<dbReference type="PROSITE" id="PS51078">
    <property type="entry name" value="ICLR_ED"/>
    <property type="match status" value="1"/>
</dbReference>
<dbReference type="SUPFAM" id="SSF55781">
    <property type="entry name" value="GAF domain-like"/>
    <property type="match status" value="1"/>
</dbReference>
<keyword evidence="2" id="KW-0238">DNA-binding</keyword>
<proteinExistence type="predicted"/>
<dbReference type="GO" id="GO:0045892">
    <property type="term" value="P:negative regulation of DNA-templated transcription"/>
    <property type="evidence" value="ECO:0007669"/>
    <property type="project" value="TreeGrafter"/>
</dbReference>
<accession>A0A4Q7N8B1</accession>
<dbReference type="Gene3D" id="1.10.10.10">
    <property type="entry name" value="Winged helix-like DNA-binding domain superfamily/Winged helix DNA-binding domain"/>
    <property type="match status" value="1"/>
</dbReference>
<dbReference type="SMART" id="SM00346">
    <property type="entry name" value="HTH_ICLR"/>
    <property type="match status" value="1"/>
</dbReference>
<dbReference type="Pfam" id="PF09339">
    <property type="entry name" value="HTH_IclR"/>
    <property type="match status" value="1"/>
</dbReference>
<sequence length="274" mass="29563">MSIKPELPRPLPLATRTGVSFDFPKSEYVLSLERGLAVIRAFNERHPSRTLSEVAQAVGLTRAAARRFLLTLGALGYVESDGKYYWLRPQTLELGYAYLASVPWWRYGQRVADSVAQETGCACAIGVLDRDSVAYLAYAFGNSTQSLVRSVGTRLPAYCTAIGRVLLGALPEEELDVYLASVPLEQLTPHTVVDPQELKSAVRQAVADGYAIVAHQLEPGLYSIAMPVRDRQGAMCAALSLSLRDAPGKGAALARDYLPALKRAAADIASALPA</sequence>
<reference evidence="6 7" key="1">
    <citation type="submission" date="2019-02" db="EMBL/GenBank/DDBJ databases">
        <title>Genomic Encyclopedia of Type Strains, Phase IV (KMG-IV): sequencing the most valuable type-strain genomes for metagenomic binning, comparative biology and taxonomic classification.</title>
        <authorList>
            <person name="Goeker M."/>
        </authorList>
    </citation>
    <scope>NUCLEOTIDE SEQUENCE [LARGE SCALE GENOMIC DNA]</scope>
    <source>
        <strain evidence="6 7">K24</strain>
    </source>
</reference>
<evidence type="ECO:0000259" key="5">
    <source>
        <dbReference type="PROSITE" id="PS51078"/>
    </source>
</evidence>
<gene>
    <name evidence="6" type="ORF">EV675_4742</name>
</gene>
<dbReference type="PROSITE" id="PS51077">
    <property type="entry name" value="HTH_ICLR"/>
    <property type="match status" value="1"/>
</dbReference>